<dbReference type="Proteomes" id="UP000765224">
    <property type="component" value="Unassembled WGS sequence"/>
</dbReference>
<dbReference type="PROSITE" id="PS51257">
    <property type="entry name" value="PROKAR_LIPOPROTEIN"/>
    <property type="match status" value="1"/>
</dbReference>
<proteinExistence type="predicted"/>
<organism evidence="2 3">
    <name type="scientific">Pseudomonas ekonensis</name>
    <dbReference type="NCBI Taxonomy" id="2842353"/>
    <lineage>
        <taxon>Bacteria</taxon>
        <taxon>Pseudomonadati</taxon>
        <taxon>Pseudomonadota</taxon>
        <taxon>Gammaproteobacteria</taxon>
        <taxon>Pseudomonadales</taxon>
        <taxon>Pseudomonadaceae</taxon>
        <taxon>Pseudomonas</taxon>
    </lineage>
</organism>
<gene>
    <name evidence="2" type="ORF">KVG96_04965</name>
</gene>
<keyword evidence="3" id="KW-1185">Reference proteome</keyword>
<reference evidence="2 3" key="1">
    <citation type="submission" date="2021-06" db="EMBL/GenBank/DDBJ databases">
        <title>Updating the genus Pseudomonas: Description of 43 new species and partition of the Pseudomonas putida group.</title>
        <authorList>
            <person name="Girard L."/>
            <person name="Lood C."/>
            <person name="Vandamme P."/>
            <person name="Rokni-Zadeh H."/>
            <person name="Van Noort V."/>
            <person name="Hofte M."/>
            <person name="Lavigne R."/>
            <person name="De Mot R."/>
        </authorList>
    </citation>
    <scope>NUCLEOTIDE SEQUENCE [LARGE SCALE GENOMIC DNA]</scope>
    <source>
        <strain evidence="2 3">COR58</strain>
    </source>
</reference>
<name>A0ABS6PA06_9PSED</name>
<evidence type="ECO:0008006" key="4">
    <source>
        <dbReference type="Google" id="ProtNLM"/>
    </source>
</evidence>
<sequence length="165" mass="18874">MRNFILFVALLLSSSCAINHGKPIANLKYLGVDRYLDRNIYQVRFTSDVDVVDLFKSKISQALICSFGDDFDFSVSHAMDVYGEGSIESVVSSKNPEFRADVLFFERKDATSEKVLDSEGLKSRLLGREFLVCKVRVNSYSYKVYLSEEMRLPVADLLREIEKFK</sequence>
<comment type="caution">
    <text evidence="2">The sequence shown here is derived from an EMBL/GenBank/DDBJ whole genome shotgun (WGS) entry which is preliminary data.</text>
</comment>
<evidence type="ECO:0000313" key="3">
    <source>
        <dbReference type="Proteomes" id="UP000765224"/>
    </source>
</evidence>
<keyword evidence="1" id="KW-0732">Signal</keyword>
<evidence type="ECO:0000256" key="1">
    <source>
        <dbReference type="SAM" id="SignalP"/>
    </source>
</evidence>
<evidence type="ECO:0000313" key="2">
    <source>
        <dbReference type="EMBL" id="MBV4457295.1"/>
    </source>
</evidence>
<dbReference type="EMBL" id="JAHSTS010000001">
    <property type="protein sequence ID" value="MBV4457295.1"/>
    <property type="molecule type" value="Genomic_DNA"/>
</dbReference>
<feature type="signal peptide" evidence="1">
    <location>
        <begin position="1"/>
        <end position="19"/>
    </location>
</feature>
<feature type="chain" id="PRO_5045364595" description="Lipoprotein" evidence="1">
    <location>
        <begin position="20"/>
        <end position="165"/>
    </location>
</feature>
<protein>
    <recommendedName>
        <fullName evidence="4">Lipoprotein</fullName>
    </recommendedName>
</protein>
<accession>A0ABS6PA06</accession>
<dbReference type="RefSeq" id="WP_217891048.1">
    <property type="nucleotide sequence ID" value="NZ_JAHSTS010000001.1"/>
</dbReference>